<accession>A0A8X7VN80</accession>
<dbReference type="AlphaFoldDB" id="A0A8X7VN80"/>
<dbReference type="Proteomes" id="UP000886595">
    <property type="component" value="Unassembled WGS sequence"/>
</dbReference>
<keyword evidence="3" id="KW-1185">Reference proteome</keyword>
<organism evidence="2 3">
    <name type="scientific">Brassica carinata</name>
    <name type="common">Ethiopian mustard</name>
    <name type="synonym">Abyssinian cabbage</name>
    <dbReference type="NCBI Taxonomy" id="52824"/>
    <lineage>
        <taxon>Eukaryota</taxon>
        <taxon>Viridiplantae</taxon>
        <taxon>Streptophyta</taxon>
        <taxon>Embryophyta</taxon>
        <taxon>Tracheophyta</taxon>
        <taxon>Spermatophyta</taxon>
        <taxon>Magnoliopsida</taxon>
        <taxon>eudicotyledons</taxon>
        <taxon>Gunneridae</taxon>
        <taxon>Pentapetalae</taxon>
        <taxon>rosids</taxon>
        <taxon>malvids</taxon>
        <taxon>Brassicales</taxon>
        <taxon>Brassicaceae</taxon>
        <taxon>Brassiceae</taxon>
        <taxon>Brassica</taxon>
    </lineage>
</organism>
<evidence type="ECO:0000313" key="3">
    <source>
        <dbReference type="Proteomes" id="UP000886595"/>
    </source>
</evidence>
<feature type="transmembrane region" description="Helical" evidence="1">
    <location>
        <begin position="31"/>
        <end position="57"/>
    </location>
</feature>
<dbReference type="Gene3D" id="1.20.1250.20">
    <property type="entry name" value="MFS general substrate transporter like domains"/>
    <property type="match status" value="1"/>
</dbReference>
<keyword evidence="1" id="KW-0472">Membrane</keyword>
<proteinExistence type="predicted"/>
<comment type="caution">
    <text evidence="2">The sequence shown here is derived from an EMBL/GenBank/DDBJ whole genome shotgun (WGS) entry which is preliminary data.</text>
</comment>
<evidence type="ECO:0000313" key="2">
    <source>
        <dbReference type="EMBL" id="KAG2314381.1"/>
    </source>
</evidence>
<dbReference type="PANTHER" id="PTHR11654">
    <property type="entry name" value="OLIGOPEPTIDE TRANSPORTER-RELATED"/>
    <property type="match status" value="1"/>
</dbReference>
<protein>
    <submittedName>
        <fullName evidence="2">Uncharacterized protein</fullName>
    </submittedName>
</protein>
<dbReference type="EMBL" id="JAAMPC010000004">
    <property type="protein sequence ID" value="KAG2314381.1"/>
    <property type="molecule type" value="Genomic_DNA"/>
</dbReference>
<keyword evidence="1" id="KW-1133">Transmembrane helix</keyword>
<dbReference type="InterPro" id="IPR036259">
    <property type="entry name" value="MFS_trans_sf"/>
</dbReference>
<evidence type="ECO:0000256" key="1">
    <source>
        <dbReference type="SAM" id="Phobius"/>
    </source>
</evidence>
<reference evidence="2 3" key="1">
    <citation type="submission" date="2020-02" db="EMBL/GenBank/DDBJ databases">
        <authorList>
            <person name="Ma Q."/>
            <person name="Huang Y."/>
            <person name="Song X."/>
            <person name="Pei D."/>
        </authorList>
    </citation>
    <scope>NUCLEOTIDE SEQUENCE [LARGE SCALE GENOMIC DNA]</scope>
    <source>
        <strain evidence="2">Sxm20200214</strain>
        <tissue evidence="2">Leaf</tissue>
    </source>
</reference>
<gene>
    <name evidence="2" type="ORF">Bca52824_017503</name>
</gene>
<sequence length="85" mass="9466">MLPHFMLAGLTEAFSAVALMEFLTVKMPEHMRAVAGAIFFLSSSIASYICTLLINVIDSVTRKEGRSWLGDKDLNKNRLSNIFSQ</sequence>
<keyword evidence="1" id="KW-0812">Transmembrane</keyword>
<dbReference type="OrthoDB" id="8904098at2759"/>
<name>A0A8X7VN80_BRACI</name>